<keyword evidence="1" id="KW-0472">Membrane</keyword>
<dbReference type="Proteomes" id="UP000037425">
    <property type="component" value="Unassembled WGS sequence"/>
</dbReference>
<protein>
    <submittedName>
        <fullName evidence="2">Uncharacterized protein</fullName>
    </submittedName>
</protein>
<feature type="transmembrane region" description="Helical" evidence="1">
    <location>
        <begin position="109"/>
        <end position="130"/>
    </location>
</feature>
<dbReference type="AlphaFoldDB" id="A0A0L8BGB1"/>
<comment type="caution">
    <text evidence="2">The sequence shown here is derived from an EMBL/GenBank/DDBJ whole genome shotgun (WGS) entry which is preliminary data.</text>
</comment>
<organism evidence="2 3">
    <name type="scientific">Ensifer adhaerens</name>
    <name type="common">Sinorhizobium morelense</name>
    <dbReference type="NCBI Taxonomy" id="106592"/>
    <lineage>
        <taxon>Bacteria</taxon>
        <taxon>Pseudomonadati</taxon>
        <taxon>Pseudomonadota</taxon>
        <taxon>Alphaproteobacteria</taxon>
        <taxon>Hyphomicrobiales</taxon>
        <taxon>Rhizobiaceae</taxon>
        <taxon>Sinorhizobium/Ensifer group</taxon>
        <taxon>Ensifer</taxon>
    </lineage>
</organism>
<feature type="transmembrane region" description="Helical" evidence="1">
    <location>
        <begin position="20"/>
        <end position="43"/>
    </location>
</feature>
<gene>
    <name evidence="2" type="ORF">AC244_30000</name>
</gene>
<feature type="transmembrane region" description="Helical" evidence="1">
    <location>
        <begin position="64"/>
        <end position="89"/>
    </location>
</feature>
<keyword evidence="1" id="KW-0812">Transmembrane</keyword>
<proteinExistence type="predicted"/>
<evidence type="ECO:0000313" key="2">
    <source>
        <dbReference type="EMBL" id="KOF13736.1"/>
    </source>
</evidence>
<keyword evidence="1" id="KW-1133">Transmembrane helix</keyword>
<dbReference type="PATRIC" id="fig|106592.7.peg.5165"/>
<evidence type="ECO:0000256" key="1">
    <source>
        <dbReference type="SAM" id="Phobius"/>
    </source>
</evidence>
<name>A0A0L8BGB1_ENSAD</name>
<evidence type="ECO:0000313" key="3">
    <source>
        <dbReference type="Proteomes" id="UP000037425"/>
    </source>
</evidence>
<accession>A0A0L8BGB1</accession>
<reference evidence="3" key="1">
    <citation type="submission" date="2015-07" db="EMBL/GenBank/DDBJ databases">
        <title>Whole genome sequence of an Ensifer adhaerens strain isolated from a cave pool in the Wind Cave National Park.</title>
        <authorList>
            <person name="Eng W.W.H."/>
            <person name="Gan H.M."/>
            <person name="Barton H.A."/>
            <person name="Savka M.A."/>
        </authorList>
    </citation>
    <scope>NUCLEOTIDE SEQUENCE [LARGE SCALE GENOMIC DNA]</scope>
    <source>
        <strain evidence="3">SD006</strain>
    </source>
</reference>
<dbReference type="EMBL" id="LGAP01000033">
    <property type="protein sequence ID" value="KOF13736.1"/>
    <property type="molecule type" value="Genomic_DNA"/>
</dbReference>
<sequence length="142" mass="16675">MHWLTERPWLFDRILFHTLWIMYTVLTGGGFFGLLFGIVIIGLSSEISKAFLWIISRYSNKIRLYKIYLSSILFYLFLMAQIIYVYSVFIDFRIGSLTVVEDGSITPDGYIWMAYTSVPYILFFVVSQIASRRCHRSQSHQS</sequence>